<proteinExistence type="predicted"/>
<reference evidence="4" key="1">
    <citation type="submission" date="2011-08" db="EMBL/GenBank/DDBJ databases">
        <authorList>
            <person name="Rombauts S."/>
        </authorList>
    </citation>
    <scope>NUCLEOTIDE SEQUENCE</scope>
    <source>
        <strain evidence="4">London</strain>
    </source>
</reference>
<dbReference type="KEGG" id="tut:107361907"/>
<evidence type="ECO:0000259" key="2">
    <source>
        <dbReference type="Pfam" id="PF10276"/>
    </source>
</evidence>
<dbReference type="OrthoDB" id="307899at2759"/>
<dbReference type="Gene3D" id="2.60.260.40">
    <property type="entry name" value="q5lls5 like domains"/>
    <property type="match status" value="1"/>
</dbReference>
<dbReference type="eggNOG" id="KOG3456">
    <property type="taxonomic scope" value="Eukaryota"/>
</dbReference>
<accession>T1K8G5</accession>
<sequence length="142" mass="15617">MSNLLINSRPILARLVSLTSVRSVSSQGSQIVPPGSKTPEKKDQPEHSFEIIDVAGHTGQKWESDDFRMARFVGKEKKVNPHFAIDLVAEVAPIACKTRVTTCDGGGGPLGHPRVFINLDQPGDHSCGYCGLRFYKEDHDHH</sequence>
<organism evidence="3 4">
    <name type="scientific">Tetranychus urticae</name>
    <name type="common">Two-spotted spider mite</name>
    <dbReference type="NCBI Taxonomy" id="32264"/>
    <lineage>
        <taxon>Eukaryota</taxon>
        <taxon>Metazoa</taxon>
        <taxon>Ecdysozoa</taxon>
        <taxon>Arthropoda</taxon>
        <taxon>Chelicerata</taxon>
        <taxon>Arachnida</taxon>
        <taxon>Acari</taxon>
        <taxon>Acariformes</taxon>
        <taxon>Trombidiformes</taxon>
        <taxon>Prostigmata</taxon>
        <taxon>Eleutherengona</taxon>
        <taxon>Raphignathae</taxon>
        <taxon>Tetranychoidea</taxon>
        <taxon>Tetranychidae</taxon>
        <taxon>Tetranychus</taxon>
    </lineage>
</organism>
<name>T1K8G5_TETUR</name>
<dbReference type="STRING" id="32264.T1K8G5"/>
<evidence type="ECO:0000313" key="3">
    <source>
        <dbReference type="EnsemblMetazoa" id="tetur07g01250.1"/>
    </source>
</evidence>
<dbReference type="FunFam" id="2.60.260.40:FF:000003">
    <property type="entry name" value="NADH dehydrogenase [ubiquinone] iron-sulfur protein 6, mitochondrial"/>
    <property type="match status" value="1"/>
</dbReference>
<dbReference type="InterPro" id="IPR019401">
    <property type="entry name" value="Znf_CHCC"/>
</dbReference>
<dbReference type="Proteomes" id="UP000015104">
    <property type="component" value="Unassembled WGS sequence"/>
</dbReference>
<feature type="region of interest" description="Disordered" evidence="1">
    <location>
        <begin position="26"/>
        <end position="45"/>
    </location>
</feature>
<dbReference type="PANTHER" id="PTHR13156">
    <property type="entry name" value="NADH-UBIQUINONE OXIDOREDUCTASE 13 KD-A SUBUNIT"/>
    <property type="match status" value="1"/>
</dbReference>
<gene>
    <name evidence="3" type="primary">107361907</name>
</gene>
<evidence type="ECO:0000256" key="1">
    <source>
        <dbReference type="SAM" id="MobiDB-lite"/>
    </source>
</evidence>
<reference evidence="3" key="2">
    <citation type="submission" date="2015-06" db="UniProtKB">
        <authorList>
            <consortium name="EnsemblMetazoa"/>
        </authorList>
    </citation>
    <scope>IDENTIFICATION</scope>
</reference>
<dbReference type="Pfam" id="PF10276">
    <property type="entry name" value="zf-CHCC"/>
    <property type="match status" value="1"/>
</dbReference>
<keyword evidence="4" id="KW-1185">Reference proteome</keyword>
<feature type="domain" description="Zinc finger CHCC-type" evidence="2">
    <location>
        <begin position="99"/>
        <end position="134"/>
    </location>
</feature>
<dbReference type="EMBL" id="CAEY01001874">
    <property type="status" value="NOT_ANNOTATED_CDS"/>
    <property type="molecule type" value="Genomic_DNA"/>
</dbReference>
<dbReference type="EnsemblMetazoa" id="tetur07g01250.1">
    <property type="protein sequence ID" value="tetur07g01250.1"/>
    <property type="gene ID" value="tetur07g01250"/>
</dbReference>
<dbReference type="GO" id="GO:0006120">
    <property type="term" value="P:mitochondrial electron transport, NADH to ubiquinone"/>
    <property type="evidence" value="ECO:0007669"/>
    <property type="project" value="TreeGrafter"/>
</dbReference>
<dbReference type="AlphaFoldDB" id="T1K8G5"/>
<dbReference type="PANTHER" id="PTHR13156:SF0">
    <property type="entry name" value="NADH DEHYDROGENASE [UBIQUINONE] IRON-SULFUR PROTEIN 6, MITOCHONDRIAL"/>
    <property type="match status" value="1"/>
</dbReference>
<dbReference type="GO" id="GO:0005739">
    <property type="term" value="C:mitochondrion"/>
    <property type="evidence" value="ECO:0007669"/>
    <property type="project" value="GOC"/>
</dbReference>
<dbReference type="HOGENOM" id="CLU_083053_3_0_1"/>
<protein>
    <recommendedName>
        <fullName evidence="2">Zinc finger CHCC-type domain-containing protein</fullName>
    </recommendedName>
</protein>
<dbReference type="OMA" id="IACKTRV"/>
<evidence type="ECO:0000313" key="4">
    <source>
        <dbReference type="Proteomes" id="UP000015104"/>
    </source>
</evidence>